<keyword evidence="3" id="KW-1185">Reference proteome</keyword>
<dbReference type="Proteomes" id="UP001246244">
    <property type="component" value="Unassembled WGS sequence"/>
</dbReference>
<evidence type="ECO:0000313" key="2">
    <source>
        <dbReference type="EMBL" id="MDR7665330.1"/>
    </source>
</evidence>
<dbReference type="PROSITE" id="PS51257">
    <property type="entry name" value="PROKAR_LIPOPROTEIN"/>
    <property type="match status" value="1"/>
</dbReference>
<dbReference type="InterPro" id="IPR052265">
    <property type="entry name" value="Gamma-CA"/>
</dbReference>
<reference evidence="3" key="1">
    <citation type="submission" date="2023-07" db="EMBL/GenBank/DDBJ databases">
        <title>Whole-genome sequencing of a new Methanosarcina sp. Z-7115.</title>
        <authorList>
            <person name="Zhilina T.N."/>
            <person name="Merkel A.Y."/>
        </authorList>
    </citation>
    <scope>NUCLEOTIDE SEQUENCE [LARGE SCALE GENOMIC DNA]</scope>
    <source>
        <strain evidence="3">Z-7115</strain>
    </source>
</reference>
<dbReference type="Gene3D" id="2.160.10.10">
    <property type="entry name" value="Hexapeptide repeat proteins"/>
    <property type="match status" value="1"/>
</dbReference>
<dbReference type="EMBL" id="JAVKPK010000017">
    <property type="protein sequence ID" value="MDR7665330.1"/>
    <property type="molecule type" value="Genomic_DNA"/>
</dbReference>
<dbReference type="InterPro" id="IPR011004">
    <property type="entry name" value="Trimer_LpxA-like_sf"/>
</dbReference>
<dbReference type="InterPro" id="IPR047223">
    <property type="entry name" value="CA_gamma_LbH"/>
</dbReference>
<protein>
    <submittedName>
        <fullName evidence="2">Carbonic anhydrase</fullName>
        <ecNumber evidence="2">4.2.1.1</ecNumber>
    </submittedName>
</protein>
<gene>
    <name evidence="2" type="ORF">RG963_05935</name>
</gene>
<keyword evidence="2" id="KW-0456">Lyase</keyword>
<accession>A0ABU2D019</accession>
<dbReference type="PANTHER" id="PTHR43360:SF1">
    <property type="entry name" value="CARBOXYSOME ASSEMBLY PROTEIN CCMM"/>
    <property type="match status" value="1"/>
</dbReference>
<comment type="similarity">
    <text evidence="1">Belongs to the gamma-class carbonic anhydrase family.</text>
</comment>
<sequence>MKFNKQIFIILILSFLVSFAASGCISQGEGAKEQNTKEVPAAQFSNIRENPVTPWNSKPTAPVIDSTAYVDPQASVIGNVKIGANVMISPMASIRSDEGMPILVGNDSNVQDGVVLHALETIDEEGEPVEKNIVEVGGEKYAVYIGENVSLAHQSQIHGPASVGNDTFIGMQAFVFKAKVGNNCVLEPTSAAIGVTIPDGRYIPAGTVITSQAEADKLPEVTEDYAYRHTNEAVIYVNVNLAEGYNKAA</sequence>
<organism evidence="2 3">
    <name type="scientific">Methanosarcina baikalica</name>
    <dbReference type="NCBI Taxonomy" id="3073890"/>
    <lineage>
        <taxon>Archaea</taxon>
        <taxon>Methanobacteriati</taxon>
        <taxon>Methanobacteriota</taxon>
        <taxon>Stenosarchaea group</taxon>
        <taxon>Methanomicrobia</taxon>
        <taxon>Methanosarcinales</taxon>
        <taxon>Methanosarcinaceae</taxon>
        <taxon>Methanosarcina</taxon>
    </lineage>
</organism>
<dbReference type="PANTHER" id="PTHR43360">
    <property type="entry name" value="CARBON DIOXIDE CONCENTRATING MECHANISM PROTEIN CCMM"/>
    <property type="match status" value="1"/>
</dbReference>
<dbReference type="EC" id="4.2.1.1" evidence="2"/>
<dbReference type="InterPro" id="IPR054954">
    <property type="entry name" value="carb_anhyd"/>
</dbReference>
<dbReference type="SUPFAM" id="SSF51161">
    <property type="entry name" value="Trimeric LpxA-like enzymes"/>
    <property type="match status" value="1"/>
</dbReference>
<comment type="caution">
    <text evidence="2">The sequence shown here is derived from an EMBL/GenBank/DDBJ whole genome shotgun (WGS) entry which is preliminary data.</text>
</comment>
<name>A0ABU2D019_9EURY</name>
<proteinExistence type="inferred from homology"/>
<dbReference type="RefSeq" id="WP_310575352.1">
    <property type="nucleotide sequence ID" value="NZ_JAVKPK010000017.1"/>
</dbReference>
<dbReference type="NCBIfam" id="NF040597">
    <property type="entry name" value="carb_anhyd"/>
    <property type="match status" value="1"/>
</dbReference>
<evidence type="ECO:0000313" key="3">
    <source>
        <dbReference type="Proteomes" id="UP001246244"/>
    </source>
</evidence>
<evidence type="ECO:0000256" key="1">
    <source>
        <dbReference type="ARBA" id="ARBA00023595"/>
    </source>
</evidence>
<dbReference type="GO" id="GO:0004089">
    <property type="term" value="F:carbonate dehydratase activity"/>
    <property type="evidence" value="ECO:0007669"/>
    <property type="project" value="UniProtKB-EC"/>
</dbReference>
<dbReference type="CDD" id="cd00710">
    <property type="entry name" value="LbH_gamma_CA"/>
    <property type="match status" value="1"/>
</dbReference>